<feature type="region of interest" description="Disordered" evidence="1">
    <location>
        <begin position="283"/>
        <end position="426"/>
    </location>
</feature>
<feature type="region of interest" description="Disordered" evidence="1">
    <location>
        <begin position="24"/>
        <end position="122"/>
    </location>
</feature>
<feature type="compositionally biased region" description="Acidic residues" evidence="1">
    <location>
        <begin position="409"/>
        <end position="426"/>
    </location>
</feature>
<feature type="compositionally biased region" description="Gly residues" evidence="1">
    <location>
        <begin position="380"/>
        <end position="390"/>
    </location>
</feature>
<name>A0A9P9IR87_9PLEO</name>
<sequence length="426" mass="45928">MNPSAAHPKRECSIALDRASTIASLMSTHNQHDQDDDISHAHSNKKLKKEAISADDDGKNESSLGIETKLLDTRKSTLANTNHKQKRFRQQSNACNRKKYDSEQQRRRGHRGNHSLEDNEYTPVIIHQDANRADITSEEAANDRDGFNNNKTNKHDRESSRIFTVPSRSSNLRFSLSIPNTPPALIPTPCRSISALSPFNHTHSIPSPLPSIPQIHLANTTPTPSTPTPFQTPQYFTPASSPSTSISGSSDRAVSPSSCATVSMNYSSPHNTINAAKRRESDIYSFPSTPSSSPSSSSSSATPTPEIHQHDDENEESEGDSSGDVFGTAYRDANRTGEKAVSVRDGQVSVSVRGSDDGVDEEGERDSGGDEFALPYRMGNGMGSGGGGGNRHLSIGSEMTSGSVYEPGGSEEDSEGEEGEGEGGRW</sequence>
<dbReference type="EMBL" id="JAGMWT010000004">
    <property type="protein sequence ID" value="KAH7130217.1"/>
    <property type="molecule type" value="Genomic_DNA"/>
</dbReference>
<feature type="compositionally biased region" description="Basic and acidic residues" evidence="1">
    <location>
        <begin position="30"/>
        <end position="40"/>
    </location>
</feature>
<feature type="compositionally biased region" description="Basic and acidic residues" evidence="1">
    <location>
        <begin position="49"/>
        <end position="60"/>
    </location>
</feature>
<evidence type="ECO:0000256" key="1">
    <source>
        <dbReference type="SAM" id="MobiDB-lite"/>
    </source>
</evidence>
<keyword evidence="3" id="KW-1185">Reference proteome</keyword>
<gene>
    <name evidence="2" type="ORF">B0J11DRAFT_602497</name>
</gene>
<feature type="region of interest" description="Disordered" evidence="1">
    <location>
        <begin position="205"/>
        <end position="269"/>
    </location>
</feature>
<organism evidence="2 3">
    <name type="scientific">Dendryphion nanum</name>
    <dbReference type="NCBI Taxonomy" id="256645"/>
    <lineage>
        <taxon>Eukaryota</taxon>
        <taxon>Fungi</taxon>
        <taxon>Dikarya</taxon>
        <taxon>Ascomycota</taxon>
        <taxon>Pezizomycotina</taxon>
        <taxon>Dothideomycetes</taxon>
        <taxon>Pleosporomycetidae</taxon>
        <taxon>Pleosporales</taxon>
        <taxon>Torulaceae</taxon>
        <taxon>Dendryphion</taxon>
    </lineage>
</organism>
<accession>A0A9P9IR87</accession>
<proteinExistence type="predicted"/>
<feature type="region of interest" description="Disordered" evidence="1">
    <location>
        <begin position="138"/>
        <end position="160"/>
    </location>
</feature>
<feature type="compositionally biased region" description="Polar residues" evidence="1">
    <location>
        <begin position="255"/>
        <end position="269"/>
    </location>
</feature>
<evidence type="ECO:0000313" key="3">
    <source>
        <dbReference type="Proteomes" id="UP000700596"/>
    </source>
</evidence>
<protein>
    <submittedName>
        <fullName evidence="2">Uncharacterized protein</fullName>
    </submittedName>
</protein>
<feature type="compositionally biased region" description="Low complexity" evidence="1">
    <location>
        <begin position="212"/>
        <end position="250"/>
    </location>
</feature>
<reference evidence="2" key="1">
    <citation type="journal article" date="2021" name="Nat. Commun.">
        <title>Genetic determinants of endophytism in the Arabidopsis root mycobiome.</title>
        <authorList>
            <person name="Mesny F."/>
            <person name="Miyauchi S."/>
            <person name="Thiergart T."/>
            <person name="Pickel B."/>
            <person name="Atanasova L."/>
            <person name="Karlsson M."/>
            <person name="Huettel B."/>
            <person name="Barry K.W."/>
            <person name="Haridas S."/>
            <person name="Chen C."/>
            <person name="Bauer D."/>
            <person name="Andreopoulos W."/>
            <person name="Pangilinan J."/>
            <person name="LaButti K."/>
            <person name="Riley R."/>
            <person name="Lipzen A."/>
            <person name="Clum A."/>
            <person name="Drula E."/>
            <person name="Henrissat B."/>
            <person name="Kohler A."/>
            <person name="Grigoriev I.V."/>
            <person name="Martin F.M."/>
            <person name="Hacquard S."/>
        </authorList>
    </citation>
    <scope>NUCLEOTIDE SEQUENCE</scope>
    <source>
        <strain evidence="2">MPI-CAGE-CH-0243</strain>
    </source>
</reference>
<feature type="compositionally biased region" description="Acidic residues" evidence="1">
    <location>
        <begin position="312"/>
        <end position="321"/>
    </location>
</feature>
<feature type="compositionally biased region" description="Low complexity" evidence="1">
    <location>
        <begin position="285"/>
        <end position="305"/>
    </location>
</feature>
<feature type="compositionally biased region" description="Basic and acidic residues" evidence="1">
    <location>
        <begin position="332"/>
        <end position="342"/>
    </location>
</feature>
<dbReference type="Proteomes" id="UP000700596">
    <property type="component" value="Unassembled WGS sequence"/>
</dbReference>
<evidence type="ECO:0000313" key="2">
    <source>
        <dbReference type="EMBL" id="KAH7130217.1"/>
    </source>
</evidence>
<dbReference type="AlphaFoldDB" id="A0A9P9IR87"/>
<comment type="caution">
    <text evidence="2">The sequence shown here is derived from an EMBL/GenBank/DDBJ whole genome shotgun (WGS) entry which is preliminary data.</text>
</comment>
<feature type="compositionally biased region" description="Low complexity" evidence="1">
    <location>
        <begin position="343"/>
        <end position="353"/>
    </location>
</feature>